<reference evidence="3" key="1">
    <citation type="journal article" date="2018" name="Nat. Microbiol.">
        <title>Leveraging single-cell genomics to expand the fungal tree of life.</title>
        <authorList>
            <person name="Ahrendt S.R."/>
            <person name="Quandt C.A."/>
            <person name="Ciobanu D."/>
            <person name="Clum A."/>
            <person name="Salamov A."/>
            <person name="Andreopoulos B."/>
            <person name="Cheng J.F."/>
            <person name="Woyke T."/>
            <person name="Pelin A."/>
            <person name="Henrissat B."/>
            <person name="Reynolds N.K."/>
            <person name="Benny G.L."/>
            <person name="Smith M.E."/>
            <person name="James T.Y."/>
            <person name="Grigoriev I.V."/>
        </authorList>
    </citation>
    <scope>NUCLEOTIDE SEQUENCE [LARGE SCALE GENOMIC DNA]</scope>
</reference>
<evidence type="ECO:0000313" key="2">
    <source>
        <dbReference type="EMBL" id="RKP12703.1"/>
    </source>
</evidence>
<gene>
    <name evidence="2" type="ORF">BJ684DRAFT_16838</name>
</gene>
<feature type="compositionally biased region" description="Basic and acidic residues" evidence="1">
    <location>
        <begin position="191"/>
        <end position="205"/>
    </location>
</feature>
<keyword evidence="3" id="KW-1185">Reference proteome</keyword>
<dbReference type="Proteomes" id="UP000267251">
    <property type="component" value="Unassembled WGS sequence"/>
</dbReference>
<dbReference type="AlphaFoldDB" id="A0A4P9Y1T1"/>
<evidence type="ECO:0000313" key="3">
    <source>
        <dbReference type="Proteomes" id="UP000267251"/>
    </source>
</evidence>
<protein>
    <submittedName>
        <fullName evidence="2">Uncharacterized protein</fullName>
    </submittedName>
</protein>
<name>A0A4P9Y1T1_9FUNG</name>
<dbReference type="EMBL" id="KZ988234">
    <property type="protein sequence ID" value="RKP12703.1"/>
    <property type="molecule type" value="Genomic_DNA"/>
</dbReference>
<proteinExistence type="predicted"/>
<accession>A0A4P9Y1T1</accession>
<sequence>MREGHCVVDPLVETIKGEGESKGKGDVALFPLLRCEALLAQAFKGTSWLPPLLHSYPPLSLGREASRTVGKSGEGEHVWREDIQGGMRDPIPDHHEEAGMVFVFIHPGKAHISLSLSLSLLSLSSNAPFPQGKGRVSPSLPTAIENKVASLPQRKKADGDLLVLPPIARIPFDVLNPLADLGNDGIFGELQHPETSDPKHMRTHESPPALTPRPYD</sequence>
<evidence type="ECO:0000256" key="1">
    <source>
        <dbReference type="SAM" id="MobiDB-lite"/>
    </source>
</evidence>
<organism evidence="2 3">
    <name type="scientific">Piptocephalis cylindrospora</name>
    <dbReference type="NCBI Taxonomy" id="1907219"/>
    <lineage>
        <taxon>Eukaryota</taxon>
        <taxon>Fungi</taxon>
        <taxon>Fungi incertae sedis</taxon>
        <taxon>Zoopagomycota</taxon>
        <taxon>Zoopagomycotina</taxon>
        <taxon>Zoopagomycetes</taxon>
        <taxon>Zoopagales</taxon>
        <taxon>Piptocephalidaceae</taxon>
        <taxon>Piptocephalis</taxon>
    </lineage>
</organism>
<feature type="region of interest" description="Disordered" evidence="1">
    <location>
        <begin position="186"/>
        <end position="216"/>
    </location>
</feature>